<organism evidence="5">
    <name type="scientific">Eubacterium limosum</name>
    <dbReference type="NCBI Taxonomy" id="1736"/>
    <lineage>
        <taxon>Bacteria</taxon>
        <taxon>Bacillati</taxon>
        <taxon>Bacillota</taxon>
        <taxon>Clostridia</taxon>
        <taxon>Eubacteriales</taxon>
        <taxon>Eubacteriaceae</taxon>
        <taxon>Eubacterium</taxon>
    </lineage>
</organism>
<evidence type="ECO:0000259" key="4">
    <source>
        <dbReference type="Pfam" id="PF02525"/>
    </source>
</evidence>
<dbReference type="PANTHER" id="PTHR43278">
    <property type="entry name" value="NAD(P)H-DEPENDENT FMN-CONTAINING OXIDOREDUCTASE YWQN-RELATED"/>
    <property type="match status" value="1"/>
</dbReference>
<feature type="transmembrane region" description="Helical" evidence="3">
    <location>
        <begin position="418"/>
        <end position="436"/>
    </location>
</feature>
<evidence type="ECO:0000256" key="3">
    <source>
        <dbReference type="SAM" id="Phobius"/>
    </source>
</evidence>
<dbReference type="InterPro" id="IPR003680">
    <property type="entry name" value="Flavodoxin_fold"/>
</dbReference>
<dbReference type="Pfam" id="PF02525">
    <property type="entry name" value="Flavodoxin_2"/>
    <property type="match status" value="1"/>
</dbReference>
<dbReference type="Gene3D" id="3.30.1050.10">
    <property type="entry name" value="SCP2 sterol-binding domain"/>
    <property type="match status" value="1"/>
</dbReference>
<dbReference type="SUPFAM" id="SSF52218">
    <property type="entry name" value="Flavoproteins"/>
    <property type="match status" value="1"/>
</dbReference>
<sequence>MKVLILNGSPRGQKSNTYRMALAFTDGIRAELGVSADIRTIDVYAAHIEDCRGCFCCWTSTPGKCVVDDDAEYILSEITAADVVVWSFPLYYFGMPSRLKALLDRHLPTLLPFIAERSDGSYVHAFRDADRPAGSVMPAAKNVLISGGGLGKERNNFEALLKQFDILCDGCYTKIICPQSEAFAHVDVTDYLTSVKEAGREYAHCARLSEETEHRVNSSLYPPEAYVKMADASWDIEDTARGSSPEAKAQSAAERFTRQMAATYNPGAFDGVERIFEIYYTDIGAGYQLVMGKDQCEVRLSDFMPYTTRVETPLTVWQDISKGVYSGEQAMLEGKYKTLGDLRLLISWNRYFGFESAKAMSSEASAGKAPKKTNLTLLIIPWFVIWLLLSINAVVGGIAGICAAACLHFANLRWTLTVYDYISCLCVSLFSLLALLGFNTQIILPLSYLSFGIMWLVSCLTPIPLTAHYSKNSYNGDDALKNPLFIKTNLILTLCWAVLYLITPIWTYFIMGSSAPYLTALVNTVCPAFLGIFTNWFQKWYPAKIARG</sequence>
<feature type="transmembrane region" description="Helical" evidence="3">
    <location>
        <begin position="490"/>
        <end position="511"/>
    </location>
</feature>
<evidence type="ECO:0000256" key="2">
    <source>
        <dbReference type="ARBA" id="ARBA00022643"/>
    </source>
</evidence>
<keyword evidence="3" id="KW-1133">Transmembrane helix</keyword>
<evidence type="ECO:0000313" key="5">
    <source>
        <dbReference type="EMBL" id="VYU69283.1"/>
    </source>
</evidence>
<feature type="transmembrane region" description="Helical" evidence="3">
    <location>
        <begin position="448"/>
        <end position="469"/>
    </location>
</feature>
<protein>
    <submittedName>
        <fullName evidence="5">FMN-dependent NADH-azoreductase</fullName>
    </submittedName>
</protein>
<keyword evidence="1" id="KW-0285">Flavoprotein</keyword>
<dbReference type="SUPFAM" id="SSF55718">
    <property type="entry name" value="SCP-like"/>
    <property type="match status" value="1"/>
</dbReference>
<name>A0A6N3GZ56_EUBLI</name>
<dbReference type="Gene3D" id="3.40.50.360">
    <property type="match status" value="1"/>
</dbReference>
<accession>A0A6N3GZ56</accession>
<gene>
    <name evidence="5" type="primary">azoR_1</name>
    <name evidence="5" type="ORF">ELLFYP34_00792</name>
</gene>
<dbReference type="AlphaFoldDB" id="A0A6N3GZ56"/>
<dbReference type="InterPro" id="IPR036527">
    <property type="entry name" value="SCP2_sterol-bd_dom_sf"/>
</dbReference>
<keyword evidence="3" id="KW-0472">Membrane</keyword>
<dbReference type="InterPro" id="IPR029039">
    <property type="entry name" value="Flavoprotein-like_sf"/>
</dbReference>
<proteinExistence type="predicted"/>
<dbReference type="PANTHER" id="PTHR43278:SF2">
    <property type="entry name" value="IRON-SULFUR FLAVOPROTEIN"/>
    <property type="match status" value="1"/>
</dbReference>
<feature type="domain" description="Flavodoxin-like fold" evidence="4">
    <location>
        <begin position="1"/>
        <end position="105"/>
    </location>
</feature>
<keyword evidence="2" id="KW-0288">FMN</keyword>
<feature type="transmembrane region" description="Helical" evidence="3">
    <location>
        <begin position="517"/>
        <end position="537"/>
    </location>
</feature>
<feature type="transmembrane region" description="Helical" evidence="3">
    <location>
        <begin position="379"/>
        <end position="406"/>
    </location>
</feature>
<dbReference type="InterPro" id="IPR051796">
    <property type="entry name" value="ISF_SsuE-like"/>
</dbReference>
<keyword evidence="3" id="KW-0812">Transmembrane</keyword>
<reference evidence="5" key="1">
    <citation type="submission" date="2019-11" db="EMBL/GenBank/DDBJ databases">
        <authorList>
            <person name="Feng L."/>
        </authorList>
    </citation>
    <scope>NUCLEOTIDE SEQUENCE</scope>
    <source>
        <strain evidence="5">ElimosumLFYP34</strain>
    </source>
</reference>
<evidence type="ECO:0000256" key="1">
    <source>
        <dbReference type="ARBA" id="ARBA00022630"/>
    </source>
</evidence>
<dbReference type="EMBL" id="CACRTR010000023">
    <property type="protein sequence ID" value="VYU69283.1"/>
    <property type="molecule type" value="Genomic_DNA"/>
</dbReference>